<proteinExistence type="predicted"/>
<organism evidence="6 7">
    <name type="scientific">Rhodococcoides yunnanense</name>
    <dbReference type="NCBI Taxonomy" id="278209"/>
    <lineage>
        <taxon>Bacteria</taxon>
        <taxon>Bacillati</taxon>
        <taxon>Actinomycetota</taxon>
        <taxon>Actinomycetes</taxon>
        <taxon>Mycobacteriales</taxon>
        <taxon>Nocardiaceae</taxon>
        <taxon>Rhodococcoides</taxon>
    </lineage>
</organism>
<dbReference type="Pfam" id="PF17753">
    <property type="entry name" value="Ig_mannosidase"/>
    <property type="match status" value="1"/>
</dbReference>
<sequence>MIDLLDGARWRLARTDAGSVLDPGDLPADLDWIDAEVPGTVASALGASLSAVNPDDHDWWFVADVSTADHRRVRVTFGGIATRAQIWIDGNHRRTVTSMFVPEIVDVTECGPTVRIALHVESLAAQLKSRRPRGRWRSSLIAAQGLRHERTTMLGRAPVYGPLPIAVGPWRPVSMTPIPDVRRSELSTAVSGTDGIVVLRAELGSPGVARILIDDNMSSVHTVELGTVAHIDSTLTLPDVELWWPHTHGRPRTYRVALEIDGTVHRMGVVGFRTVELDRTAGGAQLVVNGADVFCRGGTWTPLNPVRLWSSEADLRAALEQFRSAGLNMVRVVGTLVYEQPEFWSLCAELGIMVWQDLMFGTVDPPTDETFTTSVTRELDAFADTVSANPALMVVSGGSETQQQPTMLGLAAEDQRMAMLDSVVPDFLADRLPAVAYVTSSPSSVQGELHTHVGDGIAHYFGVGGYLRPLSDIRTAGVRFAAECLAFAVPPERSSVERFFGSAAVAGHHPEWKAAVPRDRGSSWDFEDVRDHYVRNIFGVDPHLIRRDDAELYLDYGRAATVEAFTEAFGHWRRASSGCAGALVLTLRDTVPGAGWGIVDTAGVPKAPFYALARASAPMALLLSDNGLDGYSVELVNDGPARTGTVRVVLHASRGSHEFEQSVKVGTNSSVALTVDSIVGTFTDVNHAYRFGARTYSAVTAAFLDDSGVELTRTTVLVGPQTRQNTVGLSAEVTETGSGTWELTVRSEWPAQYVCVDIDDFQVSDSWFHLAPNEPRTLTLVGSGAGAPRGHVRALNSVERASVAPKVVSGNS</sequence>
<name>A0ABU4B6R8_9NOCA</name>
<accession>A0ABU4B6R8</accession>
<reference evidence="6 7" key="1">
    <citation type="submission" date="2023-10" db="EMBL/GenBank/DDBJ databases">
        <title>Development of a sustainable strategy for remediation of hydrocarbon-contaminated territories based on the waste exchange concept.</title>
        <authorList>
            <person name="Krivoruchko A."/>
        </authorList>
    </citation>
    <scope>NUCLEOTIDE SEQUENCE [LARGE SCALE GENOMIC DNA]</scope>
    <source>
        <strain evidence="6 7">IEGM 1323</strain>
    </source>
</reference>
<comment type="catalytic activity">
    <reaction evidence="1">
        <text>Hydrolysis of terminal, non-reducing beta-D-mannose residues in beta-D-mannosides.</text>
        <dbReference type="EC" id="3.2.1.25"/>
    </reaction>
</comment>
<dbReference type="RefSeq" id="WP_317562780.1">
    <property type="nucleotide sequence ID" value="NZ_JAWLJX010000001.1"/>
</dbReference>
<evidence type="ECO:0000256" key="2">
    <source>
        <dbReference type="ARBA" id="ARBA00012754"/>
    </source>
</evidence>
<dbReference type="InterPro" id="IPR008979">
    <property type="entry name" value="Galactose-bd-like_sf"/>
</dbReference>
<dbReference type="Gene3D" id="3.20.20.80">
    <property type="entry name" value="Glycosidases"/>
    <property type="match status" value="1"/>
</dbReference>
<dbReference type="Gene3D" id="2.60.120.260">
    <property type="entry name" value="Galactose-binding domain-like"/>
    <property type="match status" value="1"/>
</dbReference>
<dbReference type="InterPro" id="IPR050887">
    <property type="entry name" value="Beta-mannosidase_GH2"/>
</dbReference>
<evidence type="ECO:0000313" key="6">
    <source>
        <dbReference type="EMBL" id="MDV6259888.1"/>
    </source>
</evidence>
<dbReference type="PANTHER" id="PTHR43730">
    <property type="entry name" value="BETA-MANNOSIDASE"/>
    <property type="match status" value="1"/>
</dbReference>
<dbReference type="SUPFAM" id="SSF49785">
    <property type="entry name" value="Galactose-binding domain-like"/>
    <property type="match status" value="1"/>
</dbReference>
<evidence type="ECO:0000256" key="3">
    <source>
        <dbReference type="ARBA" id="ARBA00022801"/>
    </source>
</evidence>
<dbReference type="InterPro" id="IPR017853">
    <property type="entry name" value="GH"/>
</dbReference>
<dbReference type="EMBL" id="JAWLJX010000001">
    <property type="protein sequence ID" value="MDV6259888.1"/>
    <property type="molecule type" value="Genomic_DNA"/>
</dbReference>
<dbReference type="EC" id="3.2.1.25" evidence="2"/>
<dbReference type="Gene3D" id="2.60.40.10">
    <property type="entry name" value="Immunoglobulins"/>
    <property type="match status" value="2"/>
</dbReference>
<evidence type="ECO:0000313" key="7">
    <source>
        <dbReference type="Proteomes" id="UP001185755"/>
    </source>
</evidence>
<dbReference type="SUPFAM" id="SSF49303">
    <property type="entry name" value="beta-Galactosidase/glucuronidase domain"/>
    <property type="match status" value="2"/>
</dbReference>
<keyword evidence="3" id="KW-0378">Hydrolase</keyword>
<evidence type="ECO:0000259" key="5">
    <source>
        <dbReference type="Pfam" id="PF17753"/>
    </source>
</evidence>
<dbReference type="InterPro" id="IPR013783">
    <property type="entry name" value="Ig-like_fold"/>
</dbReference>
<feature type="domain" description="Beta-mannosidase Ig-fold" evidence="5">
    <location>
        <begin position="728"/>
        <end position="782"/>
    </location>
</feature>
<keyword evidence="4" id="KW-0326">Glycosidase</keyword>
<dbReference type="InterPro" id="IPR036156">
    <property type="entry name" value="Beta-gal/glucu_dom_sf"/>
</dbReference>
<dbReference type="Proteomes" id="UP001185755">
    <property type="component" value="Unassembled WGS sequence"/>
</dbReference>
<evidence type="ECO:0000256" key="1">
    <source>
        <dbReference type="ARBA" id="ARBA00000829"/>
    </source>
</evidence>
<protein>
    <recommendedName>
        <fullName evidence="2">beta-mannosidase</fullName>
        <ecNumber evidence="2">3.2.1.25</ecNumber>
    </recommendedName>
</protein>
<keyword evidence="7" id="KW-1185">Reference proteome</keyword>
<comment type="caution">
    <text evidence="6">The sequence shown here is derived from an EMBL/GenBank/DDBJ whole genome shotgun (WGS) entry which is preliminary data.</text>
</comment>
<evidence type="ECO:0000256" key="4">
    <source>
        <dbReference type="ARBA" id="ARBA00023295"/>
    </source>
</evidence>
<gene>
    <name evidence="6" type="ORF">R3P96_00910</name>
</gene>
<dbReference type="PANTHER" id="PTHR43730:SF1">
    <property type="entry name" value="BETA-MANNOSIDASE"/>
    <property type="match status" value="1"/>
</dbReference>
<dbReference type="SUPFAM" id="SSF51445">
    <property type="entry name" value="(Trans)glycosidases"/>
    <property type="match status" value="1"/>
</dbReference>
<dbReference type="InterPro" id="IPR041625">
    <property type="entry name" value="Beta-mannosidase_Ig"/>
</dbReference>